<keyword evidence="1" id="KW-1133">Transmembrane helix</keyword>
<accession>A0A061ITL6</accession>
<evidence type="ECO:0008006" key="4">
    <source>
        <dbReference type="Google" id="ProtNLM"/>
    </source>
</evidence>
<evidence type="ECO:0000313" key="2">
    <source>
        <dbReference type="EMBL" id="ESL05106.1"/>
    </source>
</evidence>
<dbReference type="EMBL" id="AUPL01007358">
    <property type="protein sequence ID" value="ESL05106.1"/>
    <property type="molecule type" value="Genomic_DNA"/>
</dbReference>
<keyword evidence="1" id="KW-0472">Membrane</keyword>
<evidence type="ECO:0000313" key="3">
    <source>
        <dbReference type="Proteomes" id="UP000031737"/>
    </source>
</evidence>
<evidence type="ECO:0000256" key="1">
    <source>
        <dbReference type="SAM" id="Phobius"/>
    </source>
</evidence>
<dbReference type="VEuPathDB" id="TriTrypDB:TRSC58_07281"/>
<reference evidence="2 3" key="1">
    <citation type="submission" date="2013-07" db="EMBL/GenBank/DDBJ databases">
        <authorList>
            <person name="Stoco P.H."/>
            <person name="Wagner G."/>
            <person name="Gerber A."/>
            <person name="Zaha A."/>
            <person name="Thompson C."/>
            <person name="Bartholomeu D.C."/>
            <person name="Luckemeyer D.D."/>
            <person name="Bahia D."/>
            <person name="Loreto E."/>
            <person name="Prestes E.B."/>
            <person name="Lima F.M."/>
            <person name="Rodrigues-Luiz G."/>
            <person name="Vallejo G.A."/>
            <person name="Filho J.F."/>
            <person name="Monteiro K.M."/>
            <person name="Tyler K.M."/>
            <person name="de Almeida L.G."/>
            <person name="Ortiz M.F."/>
            <person name="Siervo M.A."/>
            <person name="de Moraes M.H."/>
            <person name="Cunha O.L."/>
            <person name="Mendonca-Neto R."/>
            <person name="Silva R."/>
            <person name="Teixeira S.M."/>
            <person name="Murta S.M."/>
            <person name="Sincero T.C."/>
            <person name="Mendes T.A."/>
            <person name="Urmenyi T.P."/>
            <person name="Silva V.G."/>
            <person name="da Rocha W.D."/>
            <person name="Andersson B."/>
            <person name="Romanha A.J."/>
            <person name="Steindel M."/>
            <person name="de Vasconcelos A.T."/>
            <person name="Grisard E.C."/>
        </authorList>
    </citation>
    <scope>NUCLEOTIDE SEQUENCE [LARGE SCALE GENOMIC DNA]</scope>
    <source>
        <strain evidence="2 3">SC58</strain>
    </source>
</reference>
<keyword evidence="3" id="KW-1185">Reference proteome</keyword>
<sequence length="74" mass="8991">MVFSPTSFFFVSHEELHVFFFSFDNQHRFFFLLSACFLFHFLLFVVVVFRVCVLIYPHWCVHFYGFFQSDDGSQ</sequence>
<keyword evidence="1" id="KW-0812">Transmembrane</keyword>
<protein>
    <recommendedName>
        <fullName evidence="4">Transmembrane protein</fullName>
    </recommendedName>
</protein>
<feature type="transmembrane region" description="Helical" evidence="1">
    <location>
        <begin position="29"/>
        <end position="56"/>
    </location>
</feature>
<comment type="caution">
    <text evidence="2">The sequence shown here is derived from an EMBL/GenBank/DDBJ whole genome shotgun (WGS) entry which is preliminary data.</text>
</comment>
<proteinExistence type="predicted"/>
<dbReference type="AlphaFoldDB" id="A0A061ITL6"/>
<gene>
    <name evidence="2" type="ORF">TRSC58_07281</name>
</gene>
<name>A0A061ITL6_TRYRA</name>
<organism evidence="2 3">
    <name type="scientific">Trypanosoma rangeli SC58</name>
    <dbReference type="NCBI Taxonomy" id="429131"/>
    <lineage>
        <taxon>Eukaryota</taxon>
        <taxon>Discoba</taxon>
        <taxon>Euglenozoa</taxon>
        <taxon>Kinetoplastea</taxon>
        <taxon>Metakinetoplastina</taxon>
        <taxon>Trypanosomatida</taxon>
        <taxon>Trypanosomatidae</taxon>
        <taxon>Trypanosoma</taxon>
        <taxon>Herpetosoma</taxon>
    </lineage>
</organism>
<dbReference type="Proteomes" id="UP000031737">
    <property type="component" value="Unassembled WGS sequence"/>
</dbReference>